<dbReference type="GeneID" id="64979537"/>
<feature type="compositionally biased region" description="Basic and acidic residues" evidence="1">
    <location>
        <begin position="377"/>
        <end position="408"/>
    </location>
</feature>
<evidence type="ECO:0000313" key="3">
    <source>
        <dbReference type="Proteomes" id="UP000654913"/>
    </source>
</evidence>
<accession>A0A7R7XXH7</accession>
<keyword evidence="3" id="KW-1185">Reference proteome</keyword>
<dbReference type="EMBL" id="AP024449">
    <property type="protein sequence ID" value="BCS29540.1"/>
    <property type="molecule type" value="Genomic_DNA"/>
</dbReference>
<feature type="compositionally biased region" description="Low complexity" evidence="1">
    <location>
        <begin position="235"/>
        <end position="245"/>
    </location>
</feature>
<protein>
    <recommendedName>
        <fullName evidence="4">Endo-1,3(4)-beta-glucanase</fullName>
    </recommendedName>
</protein>
<dbReference type="AlphaFoldDB" id="A0A7R7XXH7"/>
<reference evidence="2" key="2">
    <citation type="submission" date="2021-02" db="EMBL/GenBank/DDBJ databases">
        <title>Aspergillus puulaauensis MK2 genome sequence.</title>
        <authorList>
            <person name="Futagami T."/>
            <person name="Mori K."/>
            <person name="Kadooka C."/>
            <person name="Tanaka T."/>
        </authorList>
    </citation>
    <scope>NUCLEOTIDE SEQUENCE</scope>
    <source>
        <strain evidence="2">MK2</strain>
    </source>
</reference>
<dbReference type="KEGG" id="apuu:APUU_71110A"/>
<name>A0A7R7XXH7_9EURO</name>
<feature type="region of interest" description="Disordered" evidence="1">
    <location>
        <begin position="1"/>
        <end position="22"/>
    </location>
</feature>
<dbReference type="OrthoDB" id="4204700at2759"/>
<feature type="compositionally biased region" description="Basic and acidic residues" evidence="1">
    <location>
        <begin position="198"/>
        <end position="209"/>
    </location>
</feature>
<proteinExistence type="predicted"/>
<evidence type="ECO:0008006" key="4">
    <source>
        <dbReference type="Google" id="ProtNLM"/>
    </source>
</evidence>
<feature type="compositionally biased region" description="Low complexity" evidence="1">
    <location>
        <begin position="355"/>
        <end position="366"/>
    </location>
</feature>
<evidence type="ECO:0000256" key="1">
    <source>
        <dbReference type="SAM" id="MobiDB-lite"/>
    </source>
</evidence>
<reference evidence="2" key="1">
    <citation type="submission" date="2021-01" db="EMBL/GenBank/DDBJ databases">
        <authorList>
            <consortium name="Aspergillus puulaauensis MK2 genome sequencing consortium"/>
            <person name="Kazuki M."/>
            <person name="Futagami T."/>
        </authorList>
    </citation>
    <scope>NUCLEOTIDE SEQUENCE</scope>
    <source>
        <strain evidence="2">MK2</strain>
    </source>
</reference>
<evidence type="ECO:0000313" key="2">
    <source>
        <dbReference type="EMBL" id="BCS29540.1"/>
    </source>
</evidence>
<feature type="compositionally biased region" description="Polar residues" evidence="1">
    <location>
        <begin position="309"/>
        <end position="349"/>
    </location>
</feature>
<sequence length="415" mass="46485">MAPNDGFPQTGEPSTPPKTFSIPPLFEPGVQFNPNLIYRPDPITLLTFMGTKQWHRRVLTTTTRIAEVSSIDVNRPLTQPELDFYLENTSRTLYQARTGAPLGMLIGGINATMWLKRNHTLDAYAPTNPELSMGKRYLEGVKNMYKLDPTGFRVAAAAVLSRIGIWTFGIWVISNVYALTNGVGRIATDPRVKEIFEERRGQDPKEVRERHRNAQMVKTHLRRQQQQGELPTAQEGSAEGSAEASWYEGPSDQPAPAPRTSSPRMDDYYPPPAKNQSKGGDFFDDDASPIASDYRDAAPQGSAWDRIRQQNQVRYSTTPQPETSRTQRTPSEGSQPPSEDQDSTSQGSTWDRLRSQGTPQSQPQGSRAQPGVSDWNTDSRQDKERAQADFDRMLDAERNRGSDSDPGTKRKGWWG</sequence>
<gene>
    <name evidence="2" type="ORF">APUU_71110A</name>
</gene>
<feature type="region of interest" description="Disordered" evidence="1">
    <location>
        <begin position="198"/>
        <end position="415"/>
    </location>
</feature>
<organism evidence="2 3">
    <name type="scientific">Aspergillus puulaauensis</name>
    <dbReference type="NCBI Taxonomy" id="1220207"/>
    <lineage>
        <taxon>Eukaryota</taxon>
        <taxon>Fungi</taxon>
        <taxon>Dikarya</taxon>
        <taxon>Ascomycota</taxon>
        <taxon>Pezizomycotina</taxon>
        <taxon>Eurotiomycetes</taxon>
        <taxon>Eurotiomycetidae</taxon>
        <taxon>Eurotiales</taxon>
        <taxon>Aspergillaceae</taxon>
        <taxon>Aspergillus</taxon>
    </lineage>
</organism>
<dbReference type="Proteomes" id="UP000654913">
    <property type="component" value="Chromosome 7"/>
</dbReference>
<dbReference type="RefSeq" id="XP_041561726.1">
    <property type="nucleotide sequence ID" value="XM_041696058.1"/>
</dbReference>